<accession>A0A494J1T4</accession>
<feature type="compositionally biased region" description="Basic and acidic residues" evidence="2">
    <location>
        <begin position="30"/>
        <end position="53"/>
    </location>
</feature>
<protein>
    <recommendedName>
        <fullName evidence="9">Lipoprotein</fullName>
    </recommendedName>
</protein>
<proteinExistence type="predicted"/>
<keyword evidence="3" id="KW-0812">Transmembrane</keyword>
<reference evidence="4 7" key="1">
    <citation type="submission" date="2016-02" db="EMBL/GenBank/DDBJ databases">
        <authorList>
            <person name="Nicholson A.C."/>
            <person name="Humrighouse B.W."/>
            <person name="Loparev V."/>
            <person name="Emery B."/>
            <person name="Graziano J."/>
            <person name="McQuiston J.R."/>
        </authorList>
    </citation>
    <scope>NUCLEOTIDE SEQUENCE [LARGE SCALE GENOMIC DNA]</scope>
    <source>
        <strain evidence="4 7">E6809</strain>
    </source>
</reference>
<feature type="compositionally biased region" description="Polar residues" evidence="2">
    <location>
        <begin position="54"/>
        <end position="67"/>
    </location>
</feature>
<evidence type="ECO:0000313" key="4">
    <source>
        <dbReference type="EMBL" id="AQX52505.1"/>
    </source>
</evidence>
<dbReference type="AlphaFoldDB" id="A0A494J1T4"/>
<dbReference type="RefSeq" id="WP_078691276.1">
    <property type="nucleotide sequence ID" value="NZ_CP014339.1"/>
</dbReference>
<dbReference type="PROSITE" id="PS51257">
    <property type="entry name" value="PROKAR_LIPOPROTEIN"/>
    <property type="match status" value="1"/>
</dbReference>
<reference evidence="5" key="2">
    <citation type="submission" date="2016-06" db="EMBL/GenBank/DDBJ databases">
        <authorList>
            <person name="Nicholson A.C."/>
        </authorList>
    </citation>
    <scope>NUCLEOTIDE SEQUENCE [LARGE SCALE GENOMIC DNA]</scope>
    <source>
        <strain evidence="5">E6809</strain>
    </source>
</reference>
<evidence type="ECO:0000256" key="1">
    <source>
        <dbReference type="SAM" id="Coils"/>
    </source>
</evidence>
<evidence type="ECO:0000313" key="5">
    <source>
        <dbReference type="EMBL" id="OPB47178.1"/>
    </source>
</evidence>
<organism evidence="5">
    <name type="scientific">Elizabethkingia anophelis</name>
    <dbReference type="NCBI Taxonomy" id="1117645"/>
    <lineage>
        <taxon>Bacteria</taxon>
        <taxon>Pseudomonadati</taxon>
        <taxon>Bacteroidota</taxon>
        <taxon>Flavobacteriia</taxon>
        <taxon>Flavobacteriales</taxon>
        <taxon>Weeksellaceae</taxon>
        <taxon>Elizabethkingia</taxon>
    </lineage>
</organism>
<dbReference type="Proteomes" id="UP000254876">
    <property type="component" value="Unassembled WGS sequence"/>
</dbReference>
<keyword evidence="3" id="KW-1133">Transmembrane helix</keyword>
<name>A0A494J1T4_9FLAO</name>
<evidence type="ECO:0000313" key="7">
    <source>
        <dbReference type="Proteomes" id="UP000189738"/>
    </source>
</evidence>
<dbReference type="EMBL" id="CP014339">
    <property type="protein sequence ID" value="AQX52505.1"/>
    <property type="molecule type" value="Genomic_DNA"/>
</dbReference>
<gene>
    <name evidence="4" type="ORF">AYC66_18280</name>
    <name evidence="5" type="ORF">BAY09_08255</name>
    <name evidence="6" type="ORF">NCTC10588_00947</name>
</gene>
<dbReference type="EMBL" id="MAHS01000016">
    <property type="protein sequence ID" value="OPB47178.1"/>
    <property type="molecule type" value="Genomic_DNA"/>
</dbReference>
<evidence type="ECO:0000256" key="2">
    <source>
        <dbReference type="SAM" id="MobiDB-lite"/>
    </source>
</evidence>
<reference evidence="6 8" key="3">
    <citation type="submission" date="2018-06" db="EMBL/GenBank/DDBJ databases">
        <authorList>
            <consortium name="Pathogen Informatics"/>
            <person name="Doyle S."/>
        </authorList>
    </citation>
    <scope>NUCLEOTIDE SEQUENCE [LARGE SCALE GENOMIC DNA]</scope>
    <source>
        <strain evidence="6 8">NCTC10588</strain>
    </source>
</reference>
<feature type="transmembrane region" description="Helical" evidence="3">
    <location>
        <begin position="196"/>
        <end position="213"/>
    </location>
</feature>
<feature type="compositionally biased region" description="Basic and acidic residues" evidence="2">
    <location>
        <begin position="79"/>
        <end position="90"/>
    </location>
</feature>
<sequence>MKRLILLITTSLLFVGCGTRQREVSISKEEIKTKIESSGSEKSRTEENTKSEKQNTSAGESSGSVEKSTSEKGNIVTDHTSDKNTSEKQNESYTKTSKVKEYYENGNPKSESETSENMSKEIYRLTSELDNYKTAAQSAKNDVTRLTAENRQLTNDKETLITNLKSQKEQNTKLTADNTTLKKNKNSKVESNRNSWWLYVVISIISIFIWEIIRRNSVNWYSKLKKLILP</sequence>
<keyword evidence="3" id="KW-0472">Membrane</keyword>
<dbReference type="Proteomes" id="UP000189738">
    <property type="component" value="Chromosome"/>
</dbReference>
<evidence type="ECO:0000256" key="3">
    <source>
        <dbReference type="SAM" id="Phobius"/>
    </source>
</evidence>
<evidence type="ECO:0008006" key="9">
    <source>
        <dbReference type="Google" id="ProtNLM"/>
    </source>
</evidence>
<keyword evidence="1" id="KW-0175">Coiled coil</keyword>
<feature type="coiled-coil region" evidence="1">
    <location>
        <begin position="122"/>
        <end position="184"/>
    </location>
</feature>
<feature type="region of interest" description="Disordered" evidence="2">
    <location>
        <begin position="30"/>
        <end position="117"/>
    </location>
</feature>
<evidence type="ECO:0000313" key="6">
    <source>
        <dbReference type="EMBL" id="STC97600.1"/>
    </source>
</evidence>
<dbReference type="EMBL" id="UFYD01000001">
    <property type="protein sequence ID" value="STC97600.1"/>
    <property type="molecule type" value="Genomic_DNA"/>
</dbReference>
<evidence type="ECO:0000313" key="8">
    <source>
        <dbReference type="Proteomes" id="UP000254876"/>
    </source>
</evidence>